<feature type="transmembrane region" description="Helical" evidence="1">
    <location>
        <begin position="6"/>
        <end position="26"/>
    </location>
</feature>
<gene>
    <name evidence="2" type="ORF">UFOVP496_3</name>
</gene>
<organism evidence="2">
    <name type="scientific">uncultured Caudovirales phage</name>
    <dbReference type="NCBI Taxonomy" id="2100421"/>
    <lineage>
        <taxon>Viruses</taxon>
        <taxon>Duplodnaviria</taxon>
        <taxon>Heunggongvirae</taxon>
        <taxon>Uroviricota</taxon>
        <taxon>Caudoviricetes</taxon>
        <taxon>Peduoviridae</taxon>
        <taxon>Maltschvirus</taxon>
        <taxon>Maltschvirus maltsch</taxon>
    </lineage>
</organism>
<sequence>MPNEMVRAIASVVILASCMFALYSALAPLVNMKEDKHDDLES</sequence>
<name>A0A6J5ML22_9CAUD</name>
<dbReference type="EMBL" id="LR796472">
    <property type="protein sequence ID" value="CAB4146731.1"/>
    <property type="molecule type" value="Genomic_DNA"/>
</dbReference>
<accession>A0A6J5ML22</accession>
<proteinExistence type="predicted"/>
<reference evidence="2" key="1">
    <citation type="submission" date="2020-04" db="EMBL/GenBank/DDBJ databases">
        <authorList>
            <person name="Chiriac C."/>
            <person name="Salcher M."/>
            <person name="Ghai R."/>
            <person name="Kavagutti S V."/>
        </authorList>
    </citation>
    <scope>NUCLEOTIDE SEQUENCE</scope>
</reference>
<evidence type="ECO:0000313" key="2">
    <source>
        <dbReference type="EMBL" id="CAB4146731.1"/>
    </source>
</evidence>
<keyword evidence="1" id="KW-0472">Membrane</keyword>
<keyword evidence="1" id="KW-0812">Transmembrane</keyword>
<keyword evidence="1" id="KW-1133">Transmembrane helix</keyword>
<evidence type="ECO:0000256" key="1">
    <source>
        <dbReference type="SAM" id="Phobius"/>
    </source>
</evidence>
<protein>
    <submittedName>
        <fullName evidence="2">Uncharacterized protein</fullName>
    </submittedName>
</protein>
<dbReference type="PROSITE" id="PS51257">
    <property type="entry name" value="PROKAR_LIPOPROTEIN"/>
    <property type="match status" value="1"/>
</dbReference>